<gene>
    <name evidence="2" type="ORF">A6X21_04540</name>
</gene>
<dbReference type="RefSeq" id="WP_068846444.1">
    <property type="nucleotide sequence ID" value="NZ_LYDR01000039.1"/>
</dbReference>
<keyword evidence="1" id="KW-0472">Membrane</keyword>
<keyword evidence="1" id="KW-1133">Transmembrane helix</keyword>
<keyword evidence="1" id="KW-0812">Transmembrane</keyword>
<reference evidence="2 3" key="1">
    <citation type="submission" date="2016-05" db="EMBL/GenBank/DDBJ databases">
        <title>Genomic and physiological characterization of Planctopirus sp. isolated from fresh water lake.</title>
        <authorList>
            <person name="Subhash Y."/>
            <person name="Ramana C."/>
        </authorList>
    </citation>
    <scope>NUCLEOTIDE SEQUENCE [LARGE SCALE GENOMIC DNA]</scope>
    <source>
        <strain evidence="2 3">JC280</strain>
    </source>
</reference>
<sequence>MRLRPLVSSSIGVRRLRWKTLLAVAVCEVLRSSSVWACPSCKLLADQQSEQPRAYMLSVFFMLGMIGAVCGTVIFVLYRLHKYERLQLEEAGYYHLFDNAASPAPAHEATDR</sequence>
<evidence type="ECO:0000313" key="3">
    <source>
        <dbReference type="Proteomes" id="UP000094828"/>
    </source>
</evidence>
<organism evidence="2 3">
    <name type="scientific">Planctopirus hydrillae</name>
    <dbReference type="NCBI Taxonomy" id="1841610"/>
    <lineage>
        <taxon>Bacteria</taxon>
        <taxon>Pseudomonadati</taxon>
        <taxon>Planctomycetota</taxon>
        <taxon>Planctomycetia</taxon>
        <taxon>Planctomycetales</taxon>
        <taxon>Planctomycetaceae</taxon>
        <taxon>Planctopirus</taxon>
    </lineage>
</organism>
<keyword evidence="3" id="KW-1185">Reference proteome</keyword>
<dbReference type="OrthoDB" id="214247at2"/>
<comment type="caution">
    <text evidence="2">The sequence shown here is derived from an EMBL/GenBank/DDBJ whole genome shotgun (WGS) entry which is preliminary data.</text>
</comment>
<proteinExistence type="predicted"/>
<dbReference type="AlphaFoldDB" id="A0A1C3ENU7"/>
<dbReference type="Proteomes" id="UP000094828">
    <property type="component" value="Unassembled WGS sequence"/>
</dbReference>
<evidence type="ECO:0000256" key="1">
    <source>
        <dbReference type="SAM" id="Phobius"/>
    </source>
</evidence>
<dbReference type="EMBL" id="LYDR01000039">
    <property type="protein sequence ID" value="ODA34916.1"/>
    <property type="molecule type" value="Genomic_DNA"/>
</dbReference>
<name>A0A1C3ENU7_9PLAN</name>
<feature type="transmembrane region" description="Helical" evidence="1">
    <location>
        <begin position="53"/>
        <end position="78"/>
    </location>
</feature>
<accession>A0A1C3ENU7</accession>
<protein>
    <submittedName>
        <fullName evidence="2">Uncharacterized protein</fullName>
    </submittedName>
</protein>
<dbReference type="STRING" id="1841610.A6X21_04540"/>
<evidence type="ECO:0000313" key="2">
    <source>
        <dbReference type="EMBL" id="ODA34916.1"/>
    </source>
</evidence>